<dbReference type="RefSeq" id="WP_078813396.1">
    <property type="nucleotide sequence ID" value="NZ_FUYE01000006.1"/>
</dbReference>
<sequence>MALLSILPDHPGPATHVMVIGVGSYPHLNGGSGPLAAENWNLRQLSSAPLSAQHFIQWLVKEYQNPAAPLASIEHLISSPHQVADAAGNLHESQEPIMANLYTAYKDWKKRAGSHPDNIALFYFCGHGLYNNNGTALLATDFADPEVDRIALNAVHVEGTVNGMLSCAARRQCFFIDSCRSVKTSWQEMMDSPGQPLGTAGVKNLSAAQQPIFYATGPTQVALAPAGEVSLFTKSLVEALQSLAAVNPDGDFINGQWVVDTSRIEEGVNTAIKMDLALRPWLEGPECYFGGSGKHFNLHHLPGRPAVPVVMGWDPSDLNQRASFEIHCAGAMVAQRPYVPPTPQPLEPWESRQPPEIYQVKAVLDNGYMVARQLILQPPMKRAIFTTPVVQPPHPPV</sequence>
<dbReference type="SUPFAM" id="SSF52129">
    <property type="entry name" value="Caspase-like"/>
    <property type="match status" value="1"/>
</dbReference>
<evidence type="ECO:0000313" key="3">
    <source>
        <dbReference type="Proteomes" id="UP000190774"/>
    </source>
</evidence>
<protein>
    <submittedName>
        <fullName evidence="2">Caspase domain-containing protein</fullName>
    </submittedName>
</protein>
<dbReference type="AlphaFoldDB" id="A0A1T4XZF4"/>
<gene>
    <name evidence="2" type="ORF">SAMN02745166_02187</name>
</gene>
<dbReference type="InterPro" id="IPR029030">
    <property type="entry name" value="Caspase-like_dom_sf"/>
</dbReference>
<dbReference type="GO" id="GO:0004197">
    <property type="term" value="F:cysteine-type endopeptidase activity"/>
    <property type="evidence" value="ECO:0007669"/>
    <property type="project" value="InterPro"/>
</dbReference>
<dbReference type="OrthoDB" id="7052039at2"/>
<feature type="domain" description="Peptidase C14 caspase" evidence="1">
    <location>
        <begin position="96"/>
        <end position="242"/>
    </location>
</feature>
<organism evidence="2 3">
    <name type="scientific">Prosthecobacter debontii</name>
    <dbReference type="NCBI Taxonomy" id="48467"/>
    <lineage>
        <taxon>Bacteria</taxon>
        <taxon>Pseudomonadati</taxon>
        <taxon>Verrucomicrobiota</taxon>
        <taxon>Verrucomicrobiia</taxon>
        <taxon>Verrucomicrobiales</taxon>
        <taxon>Verrucomicrobiaceae</taxon>
        <taxon>Prosthecobacter</taxon>
    </lineage>
</organism>
<dbReference type="GO" id="GO:0006508">
    <property type="term" value="P:proteolysis"/>
    <property type="evidence" value="ECO:0007669"/>
    <property type="project" value="InterPro"/>
</dbReference>
<evidence type="ECO:0000313" key="2">
    <source>
        <dbReference type="EMBL" id="SKA94598.1"/>
    </source>
</evidence>
<dbReference type="STRING" id="48467.SAMN02745166_02187"/>
<dbReference type="Gene3D" id="3.40.50.1460">
    <property type="match status" value="1"/>
</dbReference>
<accession>A0A1T4XZF4</accession>
<reference evidence="3" key="1">
    <citation type="submission" date="2017-02" db="EMBL/GenBank/DDBJ databases">
        <authorList>
            <person name="Varghese N."/>
            <person name="Submissions S."/>
        </authorList>
    </citation>
    <scope>NUCLEOTIDE SEQUENCE [LARGE SCALE GENOMIC DNA]</scope>
    <source>
        <strain evidence="3">ATCC 700200</strain>
    </source>
</reference>
<dbReference type="InterPro" id="IPR011600">
    <property type="entry name" value="Pept_C14_caspase"/>
</dbReference>
<name>A0A1T4XZF4_9BACT</name>
<evidence type="ECO:0000259" key="1">
    <source>
        <dbReference type="Pfam" id="PF00656"/>
    </source>
</evidence>
<dbReference type="Proteomes" id="UP000190774">
    <property type="component" value="Unassembled WGS sequence"/>
</dbReference>
<proteinExistence type="predicted"/>
<keyword evidence="3" id="KW-1185">Reference proteome</keyword>
<dbReference type="Pfam" id="PF00656">
    <property type="entry name" value="Peptidase_C14"/>
    <property type="match status" value="1"/>
</dbReference>
<dbReference type="EMBL" id="FUYE01000006">
    <property type="protein sequence ID" value="SKA94598.1"/>
    <property type="molecule type" value="Genomic_DNA"/>
</dbReference>